<name>A0ABT8CCS0_9BACT</name>
<dbReference type="RefSeq" id="WP_163385493.1">
    <property type="nucleotide sequence ID" value="NZ_JAUFQS010000041.1"/>
</dbReference>
<sequence length="150" mass="17751">MKINLSTRVSQPFLKVKEGFTEDLFESLNPPFPPVKLLRFDGSSTGDIVSLELNFIFFKQVWTSEITEDQTDEKEFYFVDEGKELPFFLRSWRHKHRVVRQGVSQSLIIDEINYRAPNRLLGLLLFPVLYAQFAMRKPVYKKYFRHDSPI</sequence>
<keyword evidence="2" id="KW-1185">Reference proteome</keyword>
<protein>
    <recommendedName>
        <fullName evidence="3">Ligand-binding SRPBCC domain-containing protein</fullName>
    </recommendedName>
</protein>
<proteinExistence type="predicted"/>
<comment type="caution">
    <text evidence="1">The sequence shown here is derived from an EMBL/GenBank/DDBJ whole genome shotgun (WGS) entry which is preliminary data.</text>
</comment>
<dbReference type="EMBL" id="JAUFQS010000041">
    <property type="protein sequence ID" value="MDN3689759.1"/>
    <property type="molecule type" value="Genomic_DNA"/>
</dbReference>
<dbReference type="InterPro" id="IPR023393">
    <property type="entry name" value="START-like_dom_sf"/>
</dbReference>
<evidence type="ECO:0000313" key="1">
    <source>
        <dbReference type="EMBL" id="MDN3689759.1"/>
    </source>
</evidence>
<organism evidence="1 2">
    <name type="scientific">Cyclobacterium jeungdonense</name>
    <dbReference type="NCBI Taxonomy" id="708087"/>
    <lineage>
        <taxon>Bacteria</taxon>
        <taxon>Pseudomonadati</taxon>
        <taxon>Bacteroidota</taxon>
        <taxon>Cytophagia</taxon>
        <taxon>Cytophagales</taxon>
        <taxon>Cyclobacteriaceae</taxon>
        <taxon>Cyclobacterium</taxon>
    </lineage>
</organism>
<gene>
    <name evidence="1" type="ORF">QWZ15_18185</name>
</gene>
<evidence type="ECO:0008006" key="3">
    <source>
        <dbReference type="Google" id="ProtNLM"/>
    </source>
</evidence>
<dbReference type="Proteomes" id="UP001236663">
    <property type="component" value="Unassembled WGS sequence"/>
</dbReference>
<dbReference type="SUPFAM" id="SSF55961">
    <property type="entry name" value="Bet v1-like"/>
    <property type="match status" value="1"/>
</dbReference>
<evidence type="ECO:0000313" key="2">
    <source>
        <dbReference type="Proteomes" id="UP001236663"/>
    </source>
</evidence>
<reference evidence="2" key="1">
    <citation type="journal article" date="2019" name="Int. J. Syst. Evol. Microbiol.">
        <title>The Global Catalogue of Microorganisms (GCM) 10K type strain sequencing project: providing services to taxonomists for standard genome sequencing and annotation.</title>
        <authorList>
            <consortium name="The Broad Institute Genomics Platform"/>
            <consortium name="The Broad Institute Genome Sequencing Center for Infectious Disease"/>
            <person name="Wu L."/>
            <person name="Ma J."/>
        </authorList>
    </citation>
    <scope>NUCLEOTIDE SEQUENCE [LARGE SCALE GENOMIC DNA]</scope>
    <source>
        <strain evidence="2">CECT 7706</strain>
    </source>
</reference>
<accession>A0ABT8CCS0</accession>
<dbReference type="Gene3D" id="3.30.530.20">
    <property type="match status" value="1"/>
</dbReference>